<dbReference type="AlphaFoldDB" id="A0A847S6Q0"/>
<reference evidence="2 3" key="1">
    <citation type="submission" date="2020-04" db="EMBL/GenBank/DDBJ databases">
        <authorList>
            <person name="Yin C."/>
        </authorList>
    </citation>
    <scope>NUCLEOTIDE SEQUENCE [LARGE SCALE GENOMIC DNA]</scope>
    <source>
        <strain evidence="2 3">Ae27</strain>
    </source>
</reference>
<evidence type="ECO:0000313" key="2">
    <source>
        <dbReference type="EMBL" id="NLR67291.1"/>
    </source>
</evidence>
<gene>
    <name evidence="2" type="ORF">HGH92_23505</name>
</gene>
<evidence type="ECO:0000256" key="1">
    <source>
        <dbReference type="SAM" id="Coils"/>
    </source>
</evidence>
<sequence>MKHNYEERRQNRIDYANEQAAKLKKESDNLYNKAMDMASYIPMGQPILVGHHSEKRDRRYREKIHTTHGKSIAASDKARYYENKAATIEANDSISSDDPQAIAKLKDKLAVLESTQAFMKAANKCVKSRNKAAFMNLPHATEKIWLEITTPDYLKRTGFADYTLRNNNANIRRVKQRIAQLERLEQLITAEKTINGVRVVINTEANRVQLFFPNKPNEDIINRLRSRGFRFSRSEGNAWQQFISRSAVDHAYMVAGLYETGDGAQ</sequence>
<feature type="coiled-coil region" evidence="1">
    <location>
        <begin position="6"/>
        <end position="33"/>
    </location>
</feature>
<proteinExistence type="predicted"/>
<comment type="caution">
    <text evidence="2">The sequence shown here is derived from an EMBL/GenBank/DDBJ whole genome shotgun (WGS) entry which is preliminary data.</text>
</comment>
<dbReference type="Pfam" id="PF12083">
    <property type="entry name" value="DUF3560"/>
    <property type="match status" value="1"/>
</dbReference>
<name>A0A847S6Q0_9BACT</name>
<dbReference type="InterPro" id="IPR021944">
    <property type="entry name" value="DUF3560"/>
</dbReference>
<organism evidence="2 3">
    <name type="scientific">Chitinophaga varians</name>
    <dbReference type="NCBI Taxonomy" id="2202339"/>
    <lineage>
        <taxon>Bacteria</taxon>
        <taxon>Pseudomonadati</taxon>
        <taxon>Bacteroidota</taxon>
        <taxon>Chitinophagia</taxon>
        <taxon>Chitinophagales</taxon>
        <taxon>Chitinophagaceae</taxon>
        <taxon>Chitinophaga</taxon>
    </lineage>
</organism>
<keyword evidence="3" id="KW-1185">Reference proteome</keyword>
<dbReference type="RefSeq" id="WP_168873168.1">
    <property type="nucleotide sequence ID" value="NZ_JABAIA010000002.1"/>
</dbReference>
<dbReference type="Proteomes" id="UP000570474">
    <property type="component" value="Unassembled WGS sequence"/>
</dbReference>
<accession>A0A847S6Q0</accession>
<evidence type="ECO:0000313" key="3">
    <source>
        <dbReference type="Proteomes" id="UP000570474"/>
    </source>
</evidence>
<feature type="coiled-coil region" evidence="1">
    <location>
        <begin position="164"/>
        <end position="191"/>
    </location>
</feature>
<dbReference type="EMBL" id="JABAIA010000002">
    <property type="protein sequence ID" value="NLR67291.1"/>
    <property type="molecule type" value="Genomic_DNA"/>
</dbReference>
<protein>
    <submittedName>
        <fullName evidence="2">DUF3560 domain-containing protein</fullName>
    </submittedName>
</protein>
<keyword evidence="1" id="KW-0175">Coiled coil</keyword>